<dbReference type="Proteomes" id="UP000440513">
    <property type="component" value="Unassembled WGS sequence"/>
</dbReference>
<name>A0A7X2P250_9FIRM</name>
<dbReference type="Pfam" id="PF08818">
    <property type="entry name" value="DUF1801"/>
    <property type="match status" value="1"/>
</dbReference>
<keyword evidence="3" id="KW-1185">Reference proteome</keyword>
<dbReference type="AlphaFoldDB" id="A0A7X2P250"/>
<evidence type="ECO:0000259" key="1">
    <source>
        <dbReference type="Pfam" id="PF08818"/>
    </source>
</evidence>
<dbReference type="InterPro" id="IPR014922">
    <property type="entry name" value="YdhG-like"/>
</dbReference>
<sequence length="52" mass="6465">MDEYILNQDEDKQEDLRYVRQILHSALPEAEERISWSMPTYWKKHNFSHWLS</sequence>
<dbReference type="EMBL" id="VUMS01000007">
    <property type="protein sequence ID" value="MST66093.1"/>
    <property type="molecule type" value="Genomic_DNA"/>
</dbReference>
<dbReference type="SUPFAM" id="SSF159888">
    <property type="entry name" value="YdhG-like"/>
    <property type="match status" value="1"/>
</dbReference>
<organism evidence="2 3">
    <name type="scientific">Oliverpabstia intestinalis</name>
    <dbReference type="NCBI Taxonomy" id="2606633"/>
    <lineage>
        <taxon>Bacteria</taxon>
        <taxon>Bacillati</taxon>
        <taxon>Bacillota</taxon>
        <taxon>Clostridia</taxon>
        <taxon>Lachnospirales</taxon>
        <taxon>Lachnospiraceae</taxon>
        <taxon>Oliverpabstia</taxon>
    </lineage>
</organism>
<comment type="caution">
    <text evidence="2">The sequence shown here is derived from an EMBL/GenBank/DDBJ whole genome shotgun (WGS) entry which is preliminary data.</text>
</comment>
<reference evidence="2 3" key="1">
    <citation type="submission" date="2019-08" db="EMBL/GenBank/DDBJ databases">
        <title>In-depth cultivation of the pig gut microbiome towards novel bacterial diversity and tailored functional studies.</title>
        <authorList>
            <person name="Wylensek D."/>
            <person name="Hitch T.C.A."/>
            <person name="Clavel T."/>
        </authorList>
    </citation>
    <scope>NUCLEOTIDE SEQUENCE [LARGE SCALE GENOMIC DNA]</scope>
    <source>
        <strain evidence="2 3">BSM-380-WT-5A</strain>
    </source>
</reference>
<feature type="domain" description="YdhG-like" evidence="1">
    <location>
        <begin position="12"/>
        <end position="45"/>
    </location>
</feature>
<dbReference type="Gene3D" id="3.90.1150.200">
    <property type="match status" value="1"/>
</dbReference>
<evidence type="ECO:0000313" key="2">
    <source>
        <dbReference type="EMBL" id="MST66093.1"/>
    </source>
</evidence>
<evidence type="ECO:0000313" key="3">
    <source>
        <dbReference type="Proteomes" id="UP000440513"/>
    </source>
</evidence>
<proteinExistence type="predicted"/>
<gene>
    <name evidence="2" type="ORF">FYJ57_04970</name>
</gene>
<accession>A0A7X2P250</accession>
<protein>
    <submittedName>
        <fullName evidence="2">DUF1801 domain-containing protein</fullName>
    </submittedName>
</protein>